<evidence type="ECO:0000259" key="2">
    <source>
        <dbReference type="PROSITE" id="PS50820"/>
    </source>
</evidence>
<keyword evidence="1" id="KW-1133">Transmembrane helix</keyword>
<dbReference type="Proteomes" id="UP000194127">
    <property type="component" value="Unassembled WGS sequence"/>
</dbReference>
<keyword evidence="1" id="KW-0472">Membrane</keyword>
<organism evidence="3 4">
    <name type="scientific">Postia placenta MAD-698-R-SB12</name>
    <dbReference type="NCBI Taxonomy" id="670580"/>
    <lineage>
        <taxon>Eukaryota</taxon>
        <taxon>Fungi</taxon>
        <taxon>Dikarya</taxon>
        <taxon>Basidiomycota</taxon>
        <taxon>Agaricomycotina</taxon>
        <taxon>Agaricomycetes</taxon>
        <taxon>Polyporales</taxon>
        <taxon>Adustoporiaceae</taxon>
        <taxon>Rhodonia</taxon>
    </lineage>
</organism>
<dbReference type="EMBL" id="KZ110591">
    <property type="protein sequence ID" value="OSX67464.1"/>
    <property type="molecule type" value="Genomic_DNA"/>
</dbReference>
<dbReference type="InterPro" id="IPR004043">
    <property type="entry name" value="LCCL"/>
</dbReference>
<feature type="transmembrane region" description="Helical" evidence="1">
    <location>
        <begin position="308"/>
        <end position="326"/>
    </location>
</feature>
<sequence>MESASVTSSSRTAHVDTEFDYSRAAETPSKLPTDAFQLEELTSTSRPWHGRPSGVLASRFPRLARFVRYLRGPRPKVDLPDPTPFLNLTLHGGRRSYSLALEPALVRAARPFRNPWLFVVLAAGYIIGFAFFARAQSYLTPADSFISCTSTYWAANNGCGLDGENCEPFSNSTFDFRCPASCSSVVLQNPRTVGDVQVDWVPLIVGGGDDNRTYRGDTFLCAAAIQSGLITDSKGGCASLALIGNYTDYRPWTANGLTSIGFPSVFPLSFQFSPTTPLHHCTDLNTPALAFNVAVTALIFLVLRPKPIVTFWSLVCIGFWHVALFSEPMATPPPLDQAFQAFLPALFVAYAFWRLAFRFTLPAFRKAPIEAAIWYLPTFWAGVLTNKTMDKIPIERLTGSDLKTQPGAITALIVIVVIILVIVLNQIRVIRKTGWLPYYLGWYVAGGLTAMVLALLPGLEFRLHHYILAMVLIPGTGLPTRLSAIYQGFLLGMFLNGVAAWGFASILQTAADLQGDGASGSAMPSFVTSSMNWNVSSPLHEQTIFWTSLPDASEGWTGFSLIVDGVERYVGTALNFSLASLQAGLPHFFRLAYVDSDTSLTGDYTMPATLWPNGSWVDPLPGTST</sequence>
<dbReference type="Pfam" id="PF03815">
    <property type="entry name" value="LCCL"/>
    <property type="match status" value="1"/>
</dbReference>
<feature type="transmembrane region" description="Helical" evidence="1">
    <location>
        <begin position="406"/>
        <end position="424"/>
    </location>
</feature>
<dbReference type="GeneID" id="36325135"/>
<dbReference type="STRING" id="670580.A0A1X6NFS1"/>
<accession>A0A1X6NFS1</accession>
<feature type="transmembrane region" description="Helical" evidence="1">
    <location>
        <begin position="116"/>
        <end position="133"/>
    </location>
</feature>
<evidence type="ECO:0000256" key="1">
    <source>
        <dbReference type="SAM" id="Phobius"/>
    </source>
</evidence>
<gene>
    <name evidence="3" type="ORF">POSPLADRAFT_1051599</name>
</gene>
<keyword evidence="4" id="KW-1185">Reference proteome</keyword>
<dbReference type="SUPFAM" id="SSF69848">
    <property type="entry name" value="LCCL domain"/>
    <property type="match status" value="1"/>
</dbReference>
<protein>
    <recommendedName>
        <fullName evidence="2">LCCL domain-containing protein</fullName>
    </recommendedName>
</protein>
<reference evidence="3 4" key="1">
    <citation type="submission" date="2017-04" db="EMBL/GenBank/DDBJ databases">
        <title>Genome Sequence of the Model Brown-Rot Fungus Postia placenta SB12.</title>
        <authorList>
            <consortium name="DOE Joint Genome Institute"/>
            <person name="Gaskell J."/>
            <person name="Kersten P."/>
            <person name="Larrondo L.F."/>
            <person name="Canessa P."/>
            <person name="Martinez D."/>
            <person name="Hibbett D."/>
            <person name="Schmoll M."/>
            <person name="Kubicek C.P."/>
            <person name="Martinez A.T."/>
            <person name="Yadav J."/>
            <person name="Master E."/>
            <person name="Magnuson J.K."/>
            <person name="James T."/>
            <person name="Yaver D."/>
            <person name="Berka R."/>
            <person name="Labutti K."/>
            <person name="Lipzen A."/>
            <person name="Aerts A."/>
            <person name="Barry K."/>
            <person name="Henrissat B."/>
            <person name="Blanchette R."/>
            <person name="Grigoriev I."/>
            <person name="Cullen D."/>
        </authorList>
    </citation>
    <scope>NUCLEOTIDE SEQUENCE [LARGE SCALE GENOMIC DNA]</scope>
    <source>
        <strain evidence="3 4">MAD-698-R-SB12</strain>
    </source>
</reference>
<dbReference type="Gene3D" id="2.170.130.20">
    <property type="entry name" value="LCCL-like domain"/>
    <property type="match status" value="1"/>
</dbReference>
<feature type="transmembrane region" description="Helical" evidence="1">
    <location>
        <begin position="436"/>
        <end position="457"/>
    </location>
</feature>
<dbReference type="RefSeq" id="XP_024344258.1">
    <property type="nucleotide sequence ID" value="XM_024480185.1"/>
</dbReference>
<dbReference type="OrthoDB" id="441660at2759"/>
<dbReference type="PROSITE" id="PS50820">
    <property type="entry name" value="LCCL"/>
    <property type="match status" value="1"/>
</dbReference>
<evidence type="ECO:0000313" key="4">
    <source>
        <dbReference type="Proteomes" id="UP000194127"/>
    </source>
</evidence>
<feature type="transmembrane region" description="Helical" evidence="1">
    <location>
        <begin position="338"/>
        <end position="357"/>
    </location>
</feature>
<feature type="transmembrane region" description="Helical" evidence="1">
    <location>
        <begin position="284"/>
        <end position="303"/>
    </location>
</feature>
<dbReference type="PANTHER" id="PTHR31331:SF1">
    <property type="entry name" value="CYSTEINE RICH SECRETORY PROTEIN LCCL DOMAIN CONTAINING 2"/>
    <property type="match status" value="1"/>
</dbReference>
<proteinExistence type="predicted"/>
<name>A0A1X6NFS1_9APHY</name>
<keyword evidence="1" id="KW-0812">Transmembrane</keyword>
<dbReference type="InterPro" id="IPR036609">
    <property type="entry name" value="LCCL_sf"/>
</dbReference>
<dbReference type="PANTHER" id="PTHR31331">
    <property type="entry name" value="LCCL DOMAIN PROTEIN (AFU_ORTHOLOGUE AFUA_5G08630)"/>
    <property type="match status" value="1"/>
</dbReference>
<dbReference type="InterPro" id="IPR051957">
    <property type="entry name" value="CRISP-LCCL_domain"/>
</dbReference>
<dbReference type="AlphaFoldDB" id="A0A1X6NFS1"/>
<feature type="transmembrane region" description="Helical" evidence="1">
    <location>
        <begin position="489"/>
        <end position="507"/>
    </location>
</feature>
<evidence type="ECO:0000313" key="3">
    <source>
        <dbReference type="EMBL" id="OSX67464.1"/>
    </source>
</evidence>
<feature type="domain" description="LCCL" evidence="2">
    <location>
        <begin position="142"/>
        <end position="260"/>
    </location>
</feature>